<evidence type="ECO:0000313" key="2">
    <source>
        <dbReference type="EMBL" id="CAK1583716.1"/>
    </source>
</evidence>
<organism evidence="2 3">
    <name type="scientific">Parnassius mnemosyne</name>
    <name type="common">clouded apollo</name>
    <dbReference type="NCBI Taxonomy" id="213953"/>
    <lineage>
        <taxon>Eukaryota</taxon>
        <taxon>Metazoa</taxon>
        <taxon>Ecdysozoa</taxon>
        <taxon>Arthropoda</taxon>
        <taxon>Hexapoda</taxon>
        <taxon>Insecta</taxon>
        <taxon>Pterygota</taxon>
        <taxon>Neoptera</taxon>
        <taxon>Endopterygota</taxon>
        <taxon>Lepidoptera</taxon>
        <taxon>Glossata</taxon>
        <taxon>Ditrysia</taxon>
        <taxon>Papilionoidea</taxon>
        <taxon>Papilionidae</taxon>
        <taxon>Parnassiinae</taxon>
        <taxon>Parnassini</taxon>
        <taxon>Parnassius</taxon>
        <taxon>Driopa</taxon>
    </lineage>
</organism>
<dbReference type="AlphaFoldDB" id="A0AAV1KKX0"/>
<evidence type="ECO:0000259" key="1">
    <source>
        <dbReference type="Pfam" id="PF25273"/>
    </source>
</evidence>
<proteinExistence type="predicted"/>
<dbReference type="EMBL" id="CAVLGL010000057">
    <property type="protein sequence ID" value="CAK1583716.1"/>
    <property type="molecule type" value="Genomic_DNA"/>
</dbReference>
<dbReference type="PANTHER" id="PTHR10773:SF19">
    <property type="match status" value="1"/>
</dbReference>
<evidence type="ECO:0000313" key="3">
    <source>
        <dbReference type="Proteomes" id="UP001314205"/>
    </source>
</evidence>
<dbReference type="Pfam" id="PF25273">
    <property type="entry name" value="DUF7869"/>
    <property type="match status" value="1"/>
</dbReference>
<accession>A0AAV1KKX0</accession>
<protein>
    <recommendedName>
        <fullName evidence="1">DUF7869 domain-containing protein</fullName>
    </recommendedName>
</protein>
<dbReference type="Proteomes" id="UP001314205">
    <property type="component" value="Unassembled WGS sequence"/>
</dbReference>
<name>A0AAV1KKX0_9NEOP</name>
<keyword evidence="3" id="KW-1185">Reference proteome</keyword>
<dbReference type="InterPro" id="IPR057191">
    <property type="entry name" value="DUF7869"/>
</dbReference>
<comment type="caution">
    <text evidence="2">The sequence shown here is derived from an EMBL/GenBank/DDBJ whole genome shotgun (WGS) entry which is preliminary data.</text>
</comment>
<sequence>MEDGENEEFLENVDINDDVVTLRDLFERRKILLRKKKEILNKQYYANKLAAENQQQELVSVPLSGELEQEPPNQNLTSELTTLTTILDTTSTQNRDENITSIDVNINIVEPNKNDLEFSSDDSVTDPSFVALSDITNLKPLSPANTEWFPEREIENTAKKNGRKRKGNPNNWKRIINKRQRMMGEEYIGFKKDGTKFVQNDPKPARIMGPICMSKRCFSGKAMYCPKLTEVRSEIFKTYWKMSWHEKKMYIASMVDKTPTTRKTKNSNSRRSDTKVYYLKVNDKKERVCLKTFLETLGIKEWTVRYWLGEKTTIDNESEPSAVVATETKKESARKYLMALPKLPSHYCRQSTSKLYLEPIIQTKSQLYRLYVDYSVSRNEPVASRKVFEGVLFEENISLFQPKKDACDQCCAHKAGNMSDEQYIKHIELKDLARIEKTLDKEAARKGTIHALTADLQAVKLCPSLNASALYFKTKLAVHNFTIYNLGTNGVACYWFDETACDLKATTYASFLVDYLTKLLENDPKDVVLFTDGCTAQNRNNIVSNALLRLAMAKNIVITQKYLEKGHTQMEVDSVHSVIERKLKNREIFLPSQYATITKEARKVPSPYQVITPDHTFFKNFAHKDHLIYDSIRPGRGAGDRVVMDIRALRYSPSGTIDFKLHFVDDFVPLPRRPKKILSDSLIDCVGPLYESRQPISKTKYDHLQELKSVIPKDYHSFYDNLPFK</sequence>
<feature type="domain" description="DUF7869" evidence="1">
    <location>
        <begin position="494"/>
        <end position="601"/>
    </location>
</feature>
<gene>
    <name evidence="2" type="ORF">PARMNEM_LOCUS5074</name>
</gene>
<dbReference type="PANTHER" id="PTHR10773">
    <property type="entry name" value="DNA-DIRECTED RNA POLYMERASES I, II, AND III SUBUNIT RPABC2"/>
    <property type="match status" value="1"/>
</dbReference>
<reference evidence="2 3" key="1">
    <citation type="submission" date="2023-11" db="EMBL/GenBank/DDBJ databases">
        <authorList>
            <person name="Hedman E."/>
            <person name="Englund M."/>
            <person name="Stromberg M."/>
            <person name="Nyberg Akerstrom W."/>
            <person name="Nylinder S."/>
            <person name="Jareborg N."/>
            <person name="Kallberg Y."/>
            <person name="Kronander E."/>
        </authorList>
    </citation>
    <scope>NUCLEOTIDE SEQUENCE [LARGE SCALE GENOMIC DNA]</scope>
</reference>